<feature type="compositionally biased region" description="Basic and acidic residues" evidence="2">
    <location>
        <begin position="12"/>
        <end position="21"/>
    </location>
</feature>
<comment type="similarity">
    <text evidence="1">Belongs to the LOR family.</text>
</comment>
<dbReference type="InterPro" id="IPR025659">
    <property type="entry name" value="Tubby-like_C"/>
</dbReference>
<reference evidence="3 4" key="1">
    <citation type="journal article" date="2021" name="Nat. Plants">
        <title>The Taxus genome provides insights into paclitaxel biosynthesis.</title>
        <authorList>
            <person name="Xiong X."/>
            <person name="Gou J."/>
            <person name="Liao Q."/>
            <person name="Li Y."/>
            <person name="Zhou Q."/>
            <person name="Bi G."/>
            <person name="Li C."/>
            <person name="Du R."/>
            <person name="Wang X."/>
            <person name="Sun T."/>
            <person name="Guo L."/>
            <person name="Liang H."/>
            <person name="Lu P."/>
            <person name="Wu Y."/>
            <person name="Zhang Z."/>
            <person name="Ro D.K."/>
            <person name="Shang Y."/>
            <person name="Huang S."/>
            <person name="Yan J."/>
        </authorList>
    </citation>
    <scope>NUCLEOTIDE SEQUENCE [LARGE SCALE GENOMIC DNA]</scope>
    <source>
        <strain evidence="3">Ta-2019</strain>
    </source>
</reference>
<name>A0AA38FRF8_TAXCH</name>
<proteinExistence type="inferred from homology"/>
<evidence type="ECO:0000256" key="1">
    <source>
        <dbReference type="ARBA" id="ARBA00005437"/>
    </source>
</evidence>
<dbReference type="InterPro" id="IPR007612">
    <property type="entry name" value="LOR"/>
</dbReference>
<dbReference type="PANTHER" id="PTHR31087:SF161">
    <property type="entry name" value="TUBBY C 2 FAMILY PROTEIN"/>
    <property type="match status" value="1"/>
</dbReference>
<feature type="region of interest" description="Disordered" evidence="2">
    <location>
        <begin position="1"/>
        <end position="25"/>
    </location>
</feature>
<dbReference type="Pfam" id="PF04525">
    <property type="entry name" value="LOR"/>
    <property type="match status" value="1"/>
</dbReference>
<accession>A0AA38FRF8</accession>
<dbReference type="SUPFAM" id="SSF54518">
    <property type="entry name" value="Tubby C-terminal domain-like"/>
    <property type="match status" value="1"/>
</dbReference>
<organism evidence="3 4">
    <name type="scientific">Taxus chinensis</name>
    <name type="common">Chinese yew</name>
    <name type="synonym">Taxus wallichiana var. chinensis</name>
    <dbReference type="NCBI Taxonomy" id="29808"/>
    <lineage>
        <taxon>Eukaryota</taxon>
        <taxon>Viridiplantae</taxon>
        <taxon>Streptophyta</taxon>
        <taxon>Embryophyta</taxon>
        <taxon>Tracheophyta</taxon>
        <taxon>Spermatophyta</taxon>
        <taxon>Pinopsida</taxon>
        <taxon>Pinidae</taxon>
        <taxon>Conifers II</taxon>
        <taxon>Cupressales</taxon>
        <taxon>Taxaceae</taxon>
        <taxon>Taxus</taxon>
    </lineage>
</organism>
<dbReference type="Gene3D" id="2.40.160.200">
    <property type="entry name" value="LURP1-related"/>
    <property type="match status" value="1"/>
</dbReference>
<evidence type="ECO:0000313" key="4">
    <source>
        <dbReference type="Proteomes" id="UP000824469"/>
    </source>
</evidence>
<dbReference type="InterPro" id="IPR038595">
    <property type="entry name" value="LOR_sf"/>
</dbReference>
<protein>
    <submittedName>
        <fullName evidence="3">Uncharacterized protein</fullName>
    </submittedName>
</protein>
<dbReference type="EMBL" id="JAHRHJ020000007">
    <property type="protein sequence ID" value="KAH9308950.1"/>
    <property type="molecule type" value="Genomic_DNA"/>
</dbReference>
<dbReference type="Proteomes" id="UP000824469">
    <property type="component" value="Unassembled WGS sequence"/>
</dbReference>
<dbReference type="AlphaFoldDB" id="A0AA38FRF8"/>
<sequence length="155" mass="17782">MPKIHPRSTCIHPEKEKEKPSSQHPTTLTVWNKSLIFNCKGFTVYDSKGNLAFRVDNYASNPSTEIILMDATGNDLLQLRRKRLSLGKQWQGFCDKSLVFRMTRSTWWANTNNNKKKTLAEVRLDSCKSSEFYVRGSFRQRSCAVYDRAGAVVAE</sequence>
<feature type="non-terminal residue" evidence="3">
    <location>
        <position position="155"/>
    </location>
</feature>
<comment type="caution">
    <text evidence="3">The sequence shown here is derived from an EMBL/GenBank/DDBJ whole genome shotgun (WGS) entry which is preliminary data.</text>
</comment>
<gene>
    <name evidence="3" type="ORF">KI387_036861</name>
</gene>
<evidence type="ECO:0000313" key="3">
    <source>
        <dbReference type="EMBL" id="KAH9308950.1"/>
    </source>
</evidence>
<dbReference type="PANTHER" id="PTHR31087">
    <property type="match status" value="1"/>
</dbReference>
<evidence type="ECO:0000256" key="2">
    <source>
        <dbReference type="SAM" id="MobiDB-lite"/>
    </source>
</evidence>
<keyword evidence="4" id="KW-1185">Reference proteome</keyword>